<organism evidence="16 17">
    <name type="scientific">Candidatus Sulfobium mesophilum</name>
    <dbReference type="NCBI Taxonomy" id="2016548"/>
    <lineage>
        <taxon>Bacteria</taxon>
        <taxon>Pseudomonadati</taxon>
        <taxon>Nitrospirota</taxon>
        <taxon>Nitrospiria</taxon>
        <taxon>Nitrospirales</taxon>
        <taxon>Nitrospiraceae</taxon>
        <taxon>Candidatus Sulfobium</taxon>
    </lineage>
</organism>
<dbReference type="PANTHER" id="PTHR42918:SF15">
    <property type="entry name" value="LYSINE--TRNA LIGASE, CHLOROPLASTIC_MITOCHONDRIAL"/>
    <property type="match status" value="1"/>
</dbReference>
<comment type="subcellular location">
    <subcellularLocation>
        <location evidence="1 13">Cytoplasm</location>
    </subcellularLocation>
</comment>
<evidence type="ECO:0000256" key="10">
    <source>
        <dbReference type="ARBA" id="ARBA00022917"/>
    </source>
</evidence>
<evidence type="ECO:0000256" key="5">
    <source>
        <dbReference type="ARBA" id="ARBA00022598"/>
    </source>
</evidence>
<evidence type="ECO:0000256" key="9">
    <source>
        <dbReference type="ARBA" id="ARBA00022842"/>
    </source>
</evidence>
<feature type="binding site" evidence="13">
    <location>
        <position position="401"/>
    </location>
    <ligand>
        <name>Mg(2+)</name>
        <dbReference type="ChEBI" id="CHEBI:18420"/>
        <label>1</label>
    </ligand>
</feature>
<evidence type="ECO:0000256" key="14">
    <source>
        <dbReference type="RuleBase" id="RU000336"/>
    </source>
</evidence>
<dbReference type="InterPro" id="IPR006195">
    <property type="entry name" value="aa-tRNA-synth_II"/>
</dbReference>
<evidence type="ECO:0000313" key="17">
    <source>
        <dbReference type="Proteomes" id="UP000245125"/>
    </source>
</evidence>
<dbReference type="Pfam" id="PF01336">
    <property type="entry name" value="tRNA_anti-codon"/>
    <property type="match status" value="1"/>
</dbReference>
<dbReference type="PANTHER" id="PTHR42918">
    <property type="entry name" value="LYSYL-TRNA SYNTHETASE"/>
    <property type="match status" value="1"/>
</dbReference>
<comment type="subunit">
    <text evidence="3 13">Homodimer.</text>
</comment>
<comment type="similarity">
    <text evidence="2 13">Belongs to the class-II aminoacyl-tRNA synthetase family.</text>
</comment>
<dbReference type="EC" id="6.1.1.6" evidence="13"/>
<sequence length="499" mass="57217">MEETNELVKQRIRKVEELKEMGIKPYGDPFCAEHHASDLITKYKDATKEELESAPAACSLAGRIVAMRDFGKAAFAHIQDATGKIQVYLKKDLLGESYKLLKKVDIGDIIGLKGRLFRTRTNELTVEVESFALMTKSIRPLPEKWHGLKDVETRYRQRYVDLIVNPEVRENFAKRSVIIKGVRDFLESKGFIEVETPMMHQIPGGAAARPFKTHHNALGVDLYLRIAPELYLKRLLVGGYERVYELNKNFRNEGISTKHNPEFSMLEFYIAYKDYNYLMTFTEELITTVALKATGSLKINYGEETIDLTPPWPRLPMLEALERNGVPSEIFNDPERAKTWGRANRVDIPEGSSLGKILDEIFKEKVEPALIQPTFIIDHPVELSPLAKRKPENSSLVERFELFICSRELANAFSELNDPFDQRERFQKQVEAKEKGDEETMWMDEDFVRALEYGMPPAAGEGIGIDRLVMLLTNSQSIRDVILFPQLKPEQPDRSEDEQ</sequence>
<keyword evidence="7 13" id="KW-0547">Nucleotide-binding</keyword>
<dbReference type="GO" id="GO:0000049">
    <property type="term" value="F:tRNA binding"/>
    <property type="evidence" value="ECO:0007669"/>
    <property type="project" value="TreeGrafter"/>
</dbReference>
<evidence type="ECO:0000259" key="15">
    <source>
        <dbReference type="PROSITE" id="PS50862"/>
    </source>
</evidence>
<dbReference type="InterPro" id="IPR045864">
    <property type="entry name" value="aa-tRNA-synth_II/BPL/LPL"/>
</dbReference>
<dbReference type="InterPro" id="IPR034762">
    <property type="entry name" value="Lys-tRNA-ligase_II_bac/euk"/>
</dbReference>
<dbReference type="GO" id="GO:0042803">
    <property type="term" value="F:protein homodimerization activity"/>
    <property type="evidence" value="ECO:0007669"/>
    <property type="project" value="UniProtKB-ARBA"/>
</dbReference>
<dbReference type="Proteomes" id="UP000245125">
    <property type="component" value="Unassembled WGS sequence"/>
</dbReference>
<dbReference type="GO" id="GO:0005524">
    <property type="term" value="F:ATP binding"/>
    <property type="evidence" value="ECO:0007669"/>
    <property type="project" value="UniProtKB-UniRule"/>
</dbReference>
<name>A0A2U3QIX3_9BACT</name>
<dbReference type="SUPFAM" id="SSF50249">
    <property type="entry name" value="Nucleic acid-binding proteins"/>
    <property type="match status" value="1"/>
</dbReference>
<keyword evidence="10 13" id="KW-0648">Protein biosynthesis</keyword>
<dbReference type="InterPro" id="IPR018149">
    <property type="entry name" value="Lys-tRNA-synth_II_C"/>
</dbReference>
<evidence type="ECO:0000256" key="7">
    <source>
        <dbReference type="ARBA" id="ARBA00022741"/>
    </source>
</evidence>
<dbReference type="CDD" id="cd04322">
    <property type="entry name" value="LysRS_N"/>
    <property type="match status" value="1"/>
</dbReference>
<dbReference type="InterPro" id="IPR044136">
    <property type="entry name" value="Lys-tRNA-ligase_II_N"/>
</dbReference>
<evidence type="ECO:0000256" key="1">
    <source>
        <dbReference type="ARBA" id="ARBA00004496"/>
    </source>
</evidence>
<reference evidence="17" key="1">
    <citation type="submission" date="2018-03" db="EMBL/GenBank/DDBJ databases">
        <authorList>
            <person name="Zecchin S."/>
        </authorList>
    </citation>
    <scope>NUCLEOTIDE SEQUENCE [LARGE SCALE GENOMIC DNA]</scope>
</reference>
<dbReference type="InterPro" id="IPR012340">
    <property type="entry name" value="NA-bd_OB-fold"/>
</dbReference>
<keyword evidence="17" id="KW-1185">Reference proteome</keyword>
<dbReference type="GO" id="GO:0000287">
    <property type="term" value="F:magnesium ion binding"/>
    <property type="evidence" value="ECO:0007669"/>
    <property type="project" value="UniProtKB-UniRule"/>
</dbReference>
<comment type="catalytic activity">
    <reaction evidence="12 13 14">
        <text>tRNA(Lys) + L-lysine + ATP = L-lysyl-tRNA(Lys) + AMP + diphosphate</text>
        <dbReference type="Rhea" id="RHEA:20792"/>
        <dbReference type="Rhea" id="RHEA-COMP:9696"/>
        <dbReference type="Rhea" id="RHEA-COMP:9697"/>
        <dbReference type="ChEBI" id="CHEBI:30616"/>
        <dbReference type="ChEBI" id="CHEBI:32551"/>
        <dbReference type="ChEBI" id="CHEBI:33019"/>
        <dbReference type="ChEBI" id="CHEBI:78442"/>
        <dbReference type="ChEBI" id="CHEBI:78529"/>
        <dbReference type="ChEBI" id="CHEBI:456215"/>
        <dbReference type="EC" id="6.1.1.6"/>
    </reaction>
</comment>
<feature type="domain" description="Aminoacyl-transfer RNA synthetases class-II family profile" evidence="15">
    <location>
        <begin position="175"/>
        <end position="489"/>
    </location>
</feature>
<dbReference type="Pfam" id="PF00152">
    <property type="entry name" value="tRNA-synt_2"/>
    <property type="match status" value="1"/>
</dbReference>
<dbReference type="GO" id="GO:0004824">
    <property type="term" value="F:lysine-tRNA ligase activity"/>
    <property type="evidence" value="ECO:0007669"/>
    <property type="project" value="UniProtKB-UniRule"/>
</dbReference>
<accession>A0A2U3QIX3</accession>
<dbReference type="PROSITE" id="PS50862">
    <property type="entry name" value="AA_TRNA_LIGASE_II"/>
    <property type="match status" value="1"/>
</dbReference>
<dbReference type="FunFam" id="3.30.930.10:FF:000001">
    <property type="entry name" value="Lysine--tRNA ligase"/>
    <property type="match status" value="1"/>
</dbReference>
<keyword evidence="4 13" id="KW-0963">Cytoplasm</keyword>
<keyword evidence="5 13" id="KW-0436">Ligase</keyword>
<dbReference type="AlphaFoldDB" id="A0A2U3QIX3"/>
<evidence type="ECO:0000256" key="6">
    <source>
        <dbReference type="ARBA" id="ARBA00022723"/>
    </source>
</evidence>
<evidence type="ECO:0000256" key="3">
    <source>
        <dbReference type="ARBA" id="ARBA00011738"/>
    </source>
</evidence>
<feature type="binding site" evidence="13">
    <location>
        <position position="408"/>
    </location>
    <ligand>
        <name>Mg(2+)</name>
        <dbReference type="ChEBI" id="CHEBI:18420"/>
        <label>2</label>
    </ligand>
</feature>
<dbReference type="GO" id="GO:0005829">
    <property type="term" value="C:cytosol"/>
    <property type="evidence" value="ECO:0007669"/>
    <property type="project" value="TreeGrafter"/>
</dbReference>
<evidence type="ECO:0000256" key="12">
    <source>
        <dbReference type="ARBA" id="ARBA00048573"/>
    </source>
</evidence>
<protein>
    <recommendedName>
        <fullName evidence="13">Lysine--tRNA ligase</fullName>
        <ecNumber evidence="13">6.1.1.6</ecNumber>
    </recommendedName>
    <alternativeName>
        <fullName evidence="13">Lysyl-tRNA synthetase</fullName>
        <shortName evidence="13">LysRS</shortName>
    </alternativeName>
</protein>
<dbReference type="Gene3D" id="2.40.50.140">
    <property type="entry name" value="Nucleic acid-binding proteins"/>
    <property type="match status" value="1"/>
</dbReference>
<keyword evidence="9 13" id="KW-0460">Magnesium</keyword>
<dbReference type="InterPro" id="IPR004365">
    <property type="entry name" value="NA-bd_OB_tRNA"/>
</dbReference>
<keyword evidence="6 13" id="KW-0479">Metal-binding</keyword>
<dbReference type="FunFam" id="2.40.50.140:FF:000024">
    <property type="entry name" value="Lysine--tRNA ligase"/>
    <property type="match status" value="1"/>
</dbReference>
<dbReference type="NCBIfam" id="NF001756">
    <property type="entry name" value="PRK00484.1"/>
    <property type="match status" value="1"/>
</dbReference>
<keyword evidence="8 13" id="KW-0067">ATP-binding</keyword>
<keyword evidence="11 13" id="KW-0030">Aminoacyl-tRNA synthetase</keyword>
<comment type="cofactor">
    <cofactor evidence="13 14">
        <name>Mg(2+)</name>
        <dbReference type="ChEBI" id="CHEBI:18420"/>
    </cofactor>
    <text evidence="13 14">Binds 3 Mg(2+) ions per subunit.</text>
</comment>
<dbReference type="EMBL" id="OUUY01000099">
    <property type="protein sequence ID" value="SPQ01357.1"/>
    <property type="molecule type" value="Genomic_DNA"/>
</dbReference>
<dbReference type="PRINTS" id="PR00982">
    <property type="entry name" value="TRNASYNTHLYS"/>
</dbReference>
<dbReference type="InterPro" id="IPR002313">
    <property type="entry name" value="Lys-tRNA-ligase_II"/>
</dbReference>
<evidence type="ECO:0000256" key="8">
    <source>
        <dbReference type="ARBA" id="ARBA00022840"/>
    </source>
</evidence>
<proteinExistence type="inferred from homology"/>
<dbReference type="CDD" id="cd00775">
    <property type="entry name" value="LysRS_core"/>
    <property type="match status" value="1"/>
</dbReference>
<gene>
    <name evidence="13 16" type="primary">lysS</name>
    <name evidence="16" type="ORF">NBG4_510005</name>
</gene>
<evidence type="ECO:0000313" key="16">
    <source>
        <dbReference type="EMBL" id="SPQ01357.1"/>
    </source>
</evidence>
<evidence type="ECO:0000256" key="2">
    <source>
        <dbReference type="ARBA" id="ARBA00008226"/>
    </source>
</evidence>
<dbReference type="PIRSF" id="PIRSF039101">
    <property type="entry name" value="LysRS2"/>
    <property type="match status" value="1"/>
</dbReference>
<dbReference type="InterPro" id="IPR004364">
    <property type="entry name" value="Aa-tRNA-synt_II"/>
</dbReference>
<feature type="binding site" evidence="13">
    <location>
        <position position="408"/>
    </location>
    <ligand>
        <name>Mg(2+)</name>
        <dbReference type="ChEBI" id="CHEBI:18420"/>
        <label>1</label>
    </ligand>
</feature>
<evidence type="ECO:0000256" key="4">
    <source>
        <dbReference type="ARBA" id="ARBA00022490"/>
    </source>
</evidence>
<evidence type="ECO:0000256" key="13">
    <source>
        <dbReference type="HAMAP-Rule" id="MF_00252"/>
    </source>
</evidence>
<dbReference type="Gene3D" id="3.30.930.10">
    <property type="entry name" value="Bira Bifunctional Protein, Domain 2"/>
    <property type="match status" value="1"/>
</dbReference>
<dbReference type="HAMAP" id="MF_00252">
    <property type="entry name" value="Lys_tRNA_synth_class2"/>
    <property type="match status" value="1"/>
</dbReference>
<dbReference type="GO" id="GO:0006430">
    <property type="term" value="P:lysyl-tRNA aminoacylation"/>
    <property type="evidence" value="ECO:0007669"/>
    <property type="project" value="UniProtKB-UniRule"/>
</dbReference>
<dbReference type="NCBIfam" id="TIGR00499">
    <property type="entry name" value="lysS_bact"/>
    <property type="match status" value="1"/>
</dbReference>
<evidence type="ECO:0000256" key="11">
    <source>
        <dbReference type="ARBA" id="ARBA00023146"/>
    </source>
</evidence>
<dbReference type="SUPFAM" id="SSF55681">
    <property type="entry name" value="Class II aaRS and biotin synthetases"/>
    <property type="match status" value="1"/>
</dbReference>
<dbReference type="OrthoDB" id="9802326at2"/>